<reference evidence="14" key="1">
    <citation type="submission" date="2016-11" db="EMBL/GenBank/DDBJ databases">
        <title>Dehalogenimonas formicexedens sp. nov., a chlorinated alkane respiring bacterium isolated from contaminated groundwater.</title>
        <authorList>
            <person name="Key T.A."/>
            <person name="Bowman K.S."/>
            <person name="Lee I."/>
            <person name="Chun J."/>
            <person name="Albuquerque L."/>
            <person name="da Costa M.S."/>
            <person name="Rainey F.A."/>
            <person name="Moe W.M."/>
        </authorList>
    </citation>
    <scope>NUCLEOTIDE SEQUENCE [LARGE SCALE GENOMIC DNA]</scope>
    <source>
        <strain evidence="14">NSZ-14</strain>
    </source>
</reference>
<evidence type="ECO:0000256" key="4">
    <source>
        <dbReference type="ARBA" id="ARBA00022723"/>
    </source>
</evidence>
<dbReference type="PANTHER" id="PTHR43622:SF1">
    <property type="entry name" value="3-DEHYDROQUINATE SYNTHASE"/>
    <property type="match status" value="1"/>
</dbReference>
<dbReference type="FunFam" id="3.40.50.1970:FF:000007">
    <property type="entry name" value="Pentafunctional AROM polypeptide"/>
    <property type="match status" value="1"/>
</dbReference>
<evidence type="ECO:0000259" key="11">
    <source>
        <dbReference type="Pfam" id="PF01761"/>
    </source>
</evidence>
<dbReference type="Gene3D" id="1.20.1090.10">
    <property type="entry name" value="Dehydroquinate synthase-like - alpha domain"/>
    <property type="match status" value="1"/>
</dbReference>
<evidence type="ECO:0000259" key="12">
    <source>
        <dbReference type="Pfam" id="PF24621"/>
    </source>
</evidence>
<sequence length="367" mass="40813">MIDTSSMNTLQYDIGGGRFRPIYIGRNILDRLGECAGTLNADRFFIVTDDTVAKVFLEPVLAQLERIAPTKAFIFPAGEQSKTLSTLESLGAEILDARATKSSVIVCLGGGVVGNLGGLLAALLFRGIRFFHVPTTMVAQIDSSIGQKQAVNYKKGKNLFGQYYPPEFVFIDFAFLRDLPVRQIRAGLAESVKHGLCQEESFFEFIGSRSPDFSWEDIEYISAHTIELKLELLKIDPYEGKLDPQLELGHTIGHALEIRKNGQLLHGEAIAIGMTVEAKISAALGFMDPVLAQRIENIFRKIGLPTRIPPEISIEEILETLTFDNKRRTAINDFFLLAQFCDFHKENGKIACKVPELVLRQVLESAY</sequence>
<keyword evidence="5" id="KW-0547">Nucleotide-binding</keyword>
<dbReference type="PANTHER" id="PTHR43622">
    <property type="entry name" value="3-DEHYDROQUINATE SYNTHASE"/>
    <property type="match status" value="1"/>
</dbReference>
<keyword evidence="10" id="KW-1133">Transmembrane helix</keyword>
<evidence type="ECO:0000256" key="5">
    <source>
        <dbReference type="ARBA" id="ARBA00022741"/>
    </source>
</evidence>
<feature type="domain" description="3-dehydroquinate synthase C-terminal" evidence="12">
    <location>
        <begin position="187"/>
        <end position="326"/>
    </location>
</feature>
<name>A0A1P8F4Z4_9CHLR</name>
<dbReference type="EC" id="4.2.3.124" evidence="13"/>
<evidence type="ECO:0000256" key="10">
    <source>
        <dbReference type="SAM" id="Phobius"/>
    </source>
</evidence>
<dbReference type="Pfam" id="PF24621">
    <property type="entry name" value="DHQS_C"/>
    <property type="match status" value="1"/>
</dbReference>
<feature type="domain" description="3-dehydroquinate synthase N-terminal" evidence="11">
    <location>
        <begin position="73"/>
        <end position="185"/>
    </location>
</feature>
<keyword evidence="4" id="KW-0479">Metal-binding</keyword>
<dbReference type="InterPro" id="IPR056179">
    <property type="entry name" value="DHQS_C"/>
</dbReference>
<comment type="cofactor">
    <cofactor evidence="3">
        <name>Zn(2+)</name>
        <dbReference type="ChEBI" id="CHEBI:29105"/>
    </cofactor>
</comment>
<gene>
    <name evidence="13" type="primary">aroB</name>
    <name evidence="13" type="ORF">Dform_00137</name>
</gene>
<dbReference type="AlphaFoldDB" id="A0A1P8F4Z4"/>
<keyword evidence="8 13" id="KW-0456">Lyase</keyword>
<dbReference type="InterPro" id="IPR030960">
    <property type="entry name" value="DHQS/DOIS_N"/>
</dbReference>
<dbReference type="RefSeq" id="WP_225973702.1">
    <property type="nucleotide sequence ID" value="NZ_CP018258.1"/>
</dbReference>
<keyword evidence="10" id="KW-0472">Membrane</keyword>
<comment type="cofactor">
    <cofactor evidence="2">
        <name>Co(2+)</name>
        <dbReference type="ChEBI" id="CHEBI:48828"/>
    </cofactor>
</comment>
<comment type="cofactor">
    <cofactor evidence="1">
        <name>NAD(+)</name>
        <dbReference type="ChEBI" id="CHEBI:57540"/>
    </cofactor>
</comment>
<evidence type="ECO:0000256" key="9">
    <source>
        <dbReference type="ARBA" id="ARBA00023285"/>
    </source>
</evidence>
<evidence type="ECO:0000256" key="6">
    <source>
        <dbReference type="ARBA" id="ARBA00022833"/>
    </source>
</evidence>
<keyword evidence="6" id="KW-0862">Zinc</keyword>
<dbReference type="KEGG" id="dfo:Dform_00137"/>
<dbReference type="EC" id="4.2.3.4" evidence="13"/>
<proteinExistence type="predicted"/>
<dbReference type="InterPro" id="IPR050071">
    <property type="entry name" value="Dehydroquinate_synthase"/>
</dbReference>
<dbReference type="GO" id="GO:0000166">
    <property type="term" value="F:nucleotide binding"/>
    <property type="evidence" value="ECO:0007669"/>
    <property type="project" value="UniProtKB-KW"/>
</dbReference>
<evidence type="ECO:0000313" key="13">
    <source>
        <dbReference type="EMBL" id="APV43500.1"/>
    </source>
</evidence>
<keyword evidence="9" id="KW-0170">Cobalt</keyword>
<evidence type="ECO:0000256" key="1">
    <source>
        <dbReference type="ARBA" id="ARBA00001911"/>
    </source>
</evidence>
<keyword evidence="7" id="KW-0520">NAD</keyword>
<keyword evidence="14" id="KW-1185">Reference proteome</keyword>
<dbReference type="Pfam" id="PF01761">
    <property type="entry name" value="DHQ_synthase"/>
    <property type="match status" value="1"/>
</dbReference>
<evidence type="ECO:0000256" key="7">
    <source>
        <dbReference type="ARBA" id="ARBA00023027"/>
    </source>
</evidence>
<accession>A0A1P8F4Z4</accession>
<evidence type="ECO:0000313" key="14">
    <source>
        <dbReference type="Proteomes" id="UP000185934"/>
    </source>
</evidence>
<organism evidence="13 14">
    <name type="scientific">Dehalogenimonas formicexedens</name>
    <dbReference type="NCBI Taxonomy" id="1839801"/>
    <lineage>
        <taxon>Bacteria</taxon>
        <taxon>Bacillati</taxon>
        <taxon>Chloroflexota</taxon>
        <taxon>Dehalococcoidia</taxon>
        <taxon>Dehalococcoidales</taxon>
        <taxon>Dehalococcoidaceae</taxon>
        <taxon>Dehalogenimonas</taxon>
    </lineage>
</organism>
<feature type="transmembrane region" description="Helical" evidence="10">
    <location>
        <begin position="104"/>
        <end position="125"/>
    </location>
</feature>
<dbReference type="Proteomes" id="UP000185934">
    <property type="component" value="Chromosome"/>
</dbReference>
<dbReference type="GO" id="GO:0046872">
    <property type="term" value="F:metal ion binding"/>
    <property type="evidence" value="ECO:0007669"/>
    <property type="project" value="UniProtKB-KW"/>
</dbReference>
<evidence type="ECO:0000256" key="2">
    <source>
        <dbReference type="ARBA" id="ARBA00001941"/>
    </source>
</evidence>
<keyword evidence="10" id="KW-0812">Transmembrane</keyword>
<evidence type="ECO:0000256" key="8">
    <source>
        <dbReference type="ARBA" id="ARBA00023239"/>
    </source>
</evidence>
<dbReference type="STRING" id="1839801.Dform_00137"/>
<evidence type="ECO:0000256" key="3">
    <source>
        <dbReference type="ARBA" id="ARBA00001947"/>
    </source>
</evidence>
<dbReference type="InterPro" id="IPR030963">
    <property type="entry name" value="DHQ_synth_fam"/>
</dbReference>
<dbReference type="EMBL" id="CP018258">
    <property type="protein sequence ID" value="APV43500.1"/>
    <property type="molecule type" value="Genomic_DNA"/>
</dbReference>
<dbReference type="GO" id="GO:0009073">
    <property type="term" value="P:aromatic amino acid family biosynthetic process"/>
    <property type="evidence" value="ECO:0007669"/>
    <property type="project" value="InterPro"/>
</dbReference>
<dbReference type="PIRSF" id="PIRSF001455">
    <property type="entry name" value="DHQ_synth"/>
    <property type="match status" value="1"/>
</dbReference>
<dbReference type="Gene3D" id="3.40.50.1970">
    <property type="match status" value="1"/>
</dbReference>
<protein>
    <submittedName>
        <fullName evidence="13">3-dehydroquinate synthase</fullName>
        <ecNumber evidence="13">4.2.3.124</ecNumber>
        <ecNumber evidence="13">4.2.3.4</ecNumber>
    </submittedName>
</protein>
<dbReference type="SUPFAM" id="SSF56796">
    <property type="entry name" value="Dehydroquinate synthase-like"/>
    <property type="match status" value="1"/>
</dbReference>
<dbReference type="GO" id="GO:0003856">
    <property type="term" value="F:3-dehydroquinate synthase activity"/>
    <property type="evidence" value="ECO:0007669"/>
    <property type="project" value="UniProtKB-EC"/>
</dbReference>